<evidence type="ECO:0000256" key="6">
    <source>
        <dbReference type="ARBA" id="ARBA00022989"/>
    </source>
</evidence>
<feature type="transmembrane region" description="Helical" evidence="8">
    <location>
        <begin position="207"/>
        <end position="228"/>
    </location>
</feature>
<organism evidence="12 13">
    <name type="scientific">Magallana gigas</name>
    <name type="common">Pacific oyster</name>
    <name type="synonym">Crassostrea gigas</name>
    <dbReference type="NCBI Taxonomy" id="29159"/>
    <lineage>
        <taxon>Eukaryota</taxon>
        <taxon>Metazoa</taxon>
        <taxon>Spiralia</taxon>
        <taxon>Lophotrochozoa</taxon>
        <taxon>Mollusca</taxon>
        <taxon>Bivalvia</taxon>
        <taxon>Autobranchia</taxon>
        <taxon>Pteriomorphia</taxon>
        <taxon>Ostreida</taxon>
        <taxon>Ostreoidea</taxon>
        <taxon>Ostreidae</taxon>
        <taxon>Magallana</taxon>
    </lineage>
</organism>
<dbReference type="PANTHER" id="PTHR23130:SF171">
    <property type="entry name" value="OS01G0895300 PROTEIN"/>
    <property type="match status" value="1"/>
</dbReference>
<dbReference type="InterPro" id="IPR006593">
    <property type="entry name" value="Cyt_b561/ferric_Rdtase_TM"/>
</dbReference>
<evidence type="ECO:0000259" key="10">
    <source>
        <dbReference type="PROSITE" id="PS50836"/>
    </source>
</evidence>
<dbReference type="Pfam" id="PF03188">
    <property type="entry name" value="Cytochrom_B561"/>
    <property type="match status" value="1"/>
</dbReference>
<feature type="transmembrane region" description="Helical" evidence="8">
    <location>
        <begin position="287"/>
        <end position="305"/>
    </location>
</feature>
<feature type="transmembrane region" description="Helical" evidence="8">
    <location>
        <begin position="317"/>
        <end position="338"/>
    </location>
</feature>
<dbReference type="PROSITE" id="PS50939">
    <property type="entry name" value="CYTOCHROME_B561"/>
    <property type="match status" value="1"/>
</dbReference>
<evidence type="ECO:0000256" key="3">
    <source>
        <dbReference type="ARBA" id="ARBA00022692"/>
    </source>
</evidence>
<evidence type="ECO:0000313" key="13">
    <source>
        <dbReference type="Proteomes" id="UP000005408"/>
    </source>
</evidence>
<keyword evidence="7 8" id="KW-0472">Membrane</keyword>
<keyword evidence="4 9" id="KW-0732">Signal</keyword>
<accession>A0A8W8MXE0</accession>
<feature type="signal peptide" evidence="9">
    <location>
        <begin position="1"/>
        <end position="27"/>
    </location>
</feature>
<evidence type="ECO:0000256" key="5">
    <source>
        <dbReference type="ARBA" id="ARBA00022982"/>
    </source>
</evidence>
<protein>
    <recommendedName>
        <fullName evidence="14">Ferric-chelate reductase 1</fullName>
    </recommendedName>
</protein>
<dbReference type="InterPro" id="IPR005018">
    <property type="entry name" value="DOMON_domain"/>
</dbReference>
<dbReference type="SMART" id="SM00665">
    <property type="entry name" value="B561"/>
    <property type="match status" value="1"/>
</dbReference>
<dbReference type="AlphaFoldDB" id="A0A8W8MXE0"/>
<keyword evidence="2" id="KW-0813">Transport</keyword>
<keyword evidence="13" id="KW-1185">Reference proteome</keyword>
<evidence type="ECO:0000313" key="12">
    <source>
        <dbReference type="EnsemblMetazoa" id="G436.1:cds"/>
    </source>
</evidence>
<reference evidence="12" key="1">
    <citation type="submission" date="2022-08" db="UniProtKB">
        <authorList>
            <consortium name="EnsemblMetazoa"/>
        </authorList>
    </citation>
    <scope>IDENTIFICATION</scope>
    <source>
        <strain evidence="12">05x7-T-G4-1.051#20</strain>
    </source>
</reference>
<dbReference type="Pfam" id="PF03351">
    <property type="entry name" value="DOMON"/>
    <property type="match status" value="1"/>
</dbReference>
<dbReference type="Gene3D" id="1.20.120.1770">
    <property type="match status" value="1"/>
</dbReference>
<dbReference type="PANTHER" id="PTHR23130">
    <property type="entry name" value="CYTOCHROME B561 AND DOMON DOMAIN-CONTAINING PROTEIN"/>
    <property type="match status" value="1"/>
</dbReference>
<keyword evidence="5" id="KW-0249">Electron transport</keyword>
<dbReference type="OMA" id="QAGWVWY"/>
<dbReference type="EnsemblMetazoa" id="G436.1">
    <property type="protein sequence ID" value="G436.1:cds"/>
    <property type="gene ID" value="G436"/>
</dbReference>
<dbReference type="Proteomes" id="UP000005408">
    <property type="component" value="Unassembled WGS sequence"/>
</dbReference>
<dbReference type="CDD" id="cd08760">
    <property type="entry name" value="Cyt_b561_FRRS1_like"/>
    <property type="match status" value="1"/>
</dbReference>
<evidence type="ECO:0000259" key="11">
    <source>
        <dbReference type="PROSITE" id="PS50939"/>
    </source>
</evidence>
<evidence type="ECO:0000256" key="2">
    <source>
        <dbReference type="ARBA" id="ARBA00022448"/>
    </source>
</evidence>
<dbReference type="GO" id="GO:0016020">
    <property type="term" value="C:membrane"/>
    <property type="evidence" value="ECO:0007669"/>
    <property type="project" value="UniProtKB-SubCell"/>
</dbReference>
<feature type="domain" description="DOMON" evidence="10">
    <location>
        <begin position="52"/>
        <end position="162"/>
    </location>
</feature>
<evidence type="ECO:0000256" key="8">
    <source>
        <dbReference type="SAM" id="Phobius"/>
    </source>
</evidence>
<feature type="chain" id="PRO_5042431972" description="Ferric-chelate reductase 1" evidence="9">
    <location>
        <begin position="28"/>
        <end position="433"/>
    </location>
</feature>
<dbReference type="EnsemblMetazoa" id="G436.5">
    <property type="protein sequence ID" value="G436.5:cds"/>
    <property type="gene ID" value="G436"/>
</dbReference>
<comment type="subcellular location">
    <subcellularLocation>
        <location evidence="1">Membrane</location>
    </subcellularLocation>
</comment>
<evidence type="ECO:0000256" key="7">
    <source>
        <dbReference type="ARBA" id="ARBA00023136"/>
    </source>
</evidence>
<evidence type="ECO:0000256" key="9">
    <source>
        <dbReference type="SAM" id="SignalP"/>
    </source>
</evidence>
<name>A0A8W8MXE0_MAGGI</name>
<proteinExistence type="predicted"/>
<feature type="transmembrane region" description="Helical" evidence="8">
    <location>
        <begin position="412"/>
        <end position="432"/>
    </location>
</feature>
<feature type="domain" description="Cytochrome b561" evidence="11">
    <location>
        <begin position="169"/>
        <end position="378"/>
    </location>
</feature>
<keyword evidence="3 8" id="KW-0812">Transmembrane</keyword>
<keyword evidence="6 8" id="KW-1133">Transmembrane helix</keyword>
<feature type="transmembrane region" description="Helical" evidence="8">
    <location>
        <begin position="249"/>
        <end position="267"/>
    </location>
</feature>
<evidence type="ECO:0008006" key="14">
    <source>
        <dbReference type="Google" id="ProtNLM"/>
    </source>
</evidence>
<evidence type="ECO:0000256" key="4">
    <source>
        <dbReference type="ARBA" id="ARBA00022729"/>
    </source>
</evidence>
<sequence length="433" mass="47891">MTRKWKPILSTLSAGIILLSQICEAHAQAAKFTQDPKCGSTKGCYTDCAQSCTFEVAWEDKGTAVTFTIRYDLESKTDVWAAIGISQDMKMGSDNVVECHYESGTVRAMRSQNTGKMNIAAEQTGFQQTQGSVADGVLTCGFDIQKSAINLDADSYLFFANGPIFPKQINGKSMHSHIPKISPSMVDFQSAQVIGGTAIQLLIKVHGLLMISAWIAFASIGVVLARYYKPMWAERKLLGEKVWFQIHRTLMILTLLFVISAFVVIFVHAEGWSQFSDDEEYKKAHPYLGVIVTALTFINPLMALFRPHPDDQYRFVFNWAHWFVGTVARILAVITIFIGVTLSEAGAPEYVIYILAAYVAYQLFIELVMEFHECCVVRANTGKGTAYEMKNISDPGSETPAAVNRGRKFKNVMIGLHTVVIAGFTVAILVSVA</sequence>
<dbReference type="PROSITE" id="PS50836">
    <property type="entry name" value="DOMON"/>
    <property type="match status" value="1"/>
</dbReference>
<feature type="transmembrane region" description="Helical" evidence="8">
    <location>
        <begin position="350"/>
        <end position="369"/>
    </location>
</feature>
<evidence type="ECO:0000256" key="1">
    <source>
        <dbReference type="ARBA" id="ARBA00004370"/>
    </source>
</evidence>